<keyword evidence="4" id="KW-1185">Reference proteome</keyword>
<sequence length="68" mass="7699">MADLTNVLKTELGVKDEEHTKHRDHHDKVIVPSKAVDVDVTHALQSQLGHGKEVDEEVQHEKTPKNKK</sequence>
<proteinExistence type="predicted"/>
<feature type="region of interest" description="Disordered" evidence="1">
    <location>
        <begin position="46"/>
        <end position="68"/>
    </location>
</feature>
<dbReference type="OrthoDB" id="10038442at2759"/>
<feature type="compositionally biased region" description="Basic and acidic residues" evidence="1">
    <location>
        <begin position="50"/>
        <end position="68"/>
    </location>
</feature>
<evidence type="ECO:0000256" key="1">
    <source>
        <dbReference type="SAM" id="MobiDB-lite"/>
    </source>
</evidence>
<dbReference type="AlphaFoldDB" id="A0A813PWS6"/>
<organism evidence="2 4">
    <name type="scientific">Adineta ricciae</name>
    <name type="common">Rotifer</name>
    <dbReference type="NCBI Taxonomy" id="249248"/>
    <lineage>
        <taxon>Eukaryota</taxon>
        <taxon>Metazoa</taxon>
        <taxon>Spiralia</taxon>
        <taxon>Gnathifera</taxon>
        <taxon>Rotifera</taxon>
        <taxon>Eurotatoria</taxon>
        <taxon>Bdelloidea</taxon>
        <taxon>Adinetida</taxon>
        <taxon>Adinetidae</taxon>
        <taxon>Adineta</taxon>
    </lineage>
</organism>
<protein>
    <submittedName>
        <fullName evidence="2">Uncharacterized protein</fullName>
    </submittedName>
</protein>
<comment type="caution">
    <text evidence="2">The sequence shown here is derived from an EMBL/GenBank/DDBJ whole genome shotgun (WGS) entry which is preliminary data.</text>
</comment>
<reference evidence="2" key="1">
    <citation type="submission" date="2021-02" db="EMBL/GenBank/DDBJ databases">
        <authorList>
            <person name="Nowell W R."/>
        </authorList>
    </citation>
    <scope>NUCLEOTIDE SEQUENCE</scope>
</reference>
<dbReference type="Proteomes" id="UP000663828">
    <property type="component" value="Unassembled WGS sequence"/>
</dbReference>
<dbReference type="Proteomes" id="UP000663852">
    <property type="component" value="Unassembled WGS sequence"/>
</dbReference>
<dbReference type="EMBL" id="CAJNOR010000025">
    <property type="protein sequence ID" value="CAF0759587.1"/>
    <property type="molecule type" value="Genomic_DNA"/>
</dbReference>
<evidence type="ECO:0000313" key="3">
    <source>
        <dbReference type="EMBL" id="CAF1255015.1"/>
    </source>
</evidence>
<evidence type="ECO:0000313" key="4">
    <source>
        <dbReference type="Proteomes" id="UP000663828"/>
    </source>
</evidence>
<accession>A0A813PWS6</accession>
<name>A0A813PWS6_ADIRI</name>
<dbReference type="EMBL" id="CAJNOJ010000182">
    <property type="protein sequence ID" value="CAF1255015.1"/>
    <property type="molecule type" value="Genomic_DNA"/>
</dbReference>
<evidence type="ECO:0000313" key="2">
    <source>
        <dbReference type="EMBL" id="CAF0759587.1"/>
    </source>
</evidence>
<gene>
    <name evidence="3" type="ORF">EDS130_LOCUS28194</name>
    <name evidence="2" type="ORF">XAT740_LOCUS860</name>
</gene>